<name>A0AAU7CJF2_9BACT</name>
<keyword evidence="1" id="KW-0472">Membrane</keyword>
<keyword evidence="1" id="KW-0812">Transmembrane</keyword>
<proteinExistence type="predicted"/>
<dbReference type="RefSeq" id="WP_406698348.1">
    <property type="nucleotide sequence ID" value="NZ_CP155447.1"/>
</dbReference>
<accession>A0AAU7CJF2</accession>
<reference evidence="2" key="1">
    <citation type="submission" date="2024-05" db="EMBL/GenBank/DDBJ databases">
        <title>Planctomycetes of the genus Singulisphaera possess chitinolytic capabilities.</title>
        <authorList>
            <person name="Ivanova A."/>
        </authorList>
    </citation>
    <scope>NUCLEOTIDE SEQUENCE</scope>
    <source>
        <strain evidence="2">Ch08T</strain>
    </source>
</reference>
<evidence type="ECO:0000256" key="1">
    <source>
        <dbReference type="SAM" id="Phobius"/>
    </source>
</evidence>
<keyword evidence="1" id="KW-1133">Transmembrane helix</keyword>
<feature type="transmembrane region" description="Helical" evidence="1">
    <location>
        <begin position="44"/>
        <end position="61"/>
    </location>
</feature>
<feature type="transmembrane region" description="Helical" evidence="1">
    <location>
        <begin position="12"/>
        <end position="32"/>
    </location>
</feature>
<organism evidence="2">
    <name type="scientific">Singulisphaera sp. Ch08</name>
    <dbReference type="NCBI Taxonomy" id="3120278"/>
    <lineage>
        <taxon>Bacteria</taxon>
        <taxon>Pseudomonadati</taxon>
        <taxon>Planctomycetota</taxon>
        <taxon>Planctomycetia</taxon>
        <taxon>Isosphaerales</taxon>
        <taxon>Isosphaeraceae</taxon>
        <taxon>Singulisphaera</taxon>
    </lineage>
</organism>
<feature type="transmembrane region" description="Helical" evidence="1">
    <location>
        <begin position="98"/>
        <end position="120"/>
    </location>
</feature>
<protein>
    <submittedName>
        <fullName evidence="2">Uncharacterized protein</fullName>
    </submittedName>
</protein>
<sequence length="123" mass="14116">MEFPPRKRRGKLIRHAAIVLVAVLTLVTFRFADDEVTGKAEASDAYGFTLIFVVAGYYIGWLSEIWKRCKGKAFDPFVMPIFYMLVLLYLYLSFRSYFVQPGATGLTILVQLLVMICFICRVE</sequence>
<dbReference type="EMBL" id="CP155447">
    <property type="protein sequence ID" value="XBH05524.1"/>
    <property type="molecule type" value="Genomic_DNA"/>
</dbReference>
<dbReference type="AlphaFoldDB" id="A0AAU7CJF2"/>
<evidence type="ECO:0000313" key="2">
    <source>
        <dbReference type="EMBL" id="XBH05524.1"/>
    </source>
</evidence>
<gene>
    <name evidence="2" type="ORF">V5E97_05765</name>
</gene>
<feature type="transmembrane region" description="Helical" evidence="1">
    <location>
        <begin position="73"/>
        <end position="92"/>
    </location>
</feature>